<dbReference type="EMBL" id="MKGL01000023">
    <property type="protein sequence ID" value="RNF11049.1"/>
    <property type="molecule type" value="Genomic_DNA"/>
</dbReference>
<dbReference type="RefSeq" id="XP_029241943.1">
    <property type="nucleotide sequence ID" value="XM_029378229.1"/>
</dbReference>
<keyword evidence="3" id="KW-1185">Reference proteome</keyword>
<evidence type="ECO:0000313" key="2">
    <source>
        <dbReference type="EMBL" id="RNF11049.1"/>
    </source>
</evidence>
<name>A0A422P034_TRYRA</name>
<protein>
    <submittedName>
        <fullName evidence="2">Putative calpain-like cysteine peptidase</fullName>
    </submittedName>
</protein>
<accession>A0A422P034</accession>
<dbReference type="Proteomes" id="UP000283634">
    <property type="component" value="Unassembled WGS sequence"/>
</dbReference>
<gene>
    <name evidence="2" type="ORF">TraAM80_01176</name>
</gene>
<evidence type="ECO:0000256" key="1">
    <source>
        <dbReference type="SAM" id="MobiDB-lite"/>
    </source>
</evidence>
<proteinExistence type="predicted"/>
<sequence>MYPTSKMMGVAAAKKKKRVSGPSHTTLANGNHARANRPKRAMSCERLSQLVQLVSGTKVLHLICGHVYRNYSDPQCDAFLGLCDTLLQEIAETARERGVLRAPARDGAASEDDEEEDGGQSTKRC</sequence>
<organism evidence="2 3">
    <name type="scientific">Trypanosoma rangeli</name>
    <dbReference type="NCBI Taxonomy" id="5698"/>
    <lineage>
        <taxon>Eukaryota</taxon>
        <taxon>Discoba</taxon>
        <taxon>Euglenozoa</taxon>
        <taxon>Kinetoplastea</taxon>
        <taxon>Metakinetoplastina</taxon>
        <taxon>Trypanosomatida</taxon>
        <taxon>Trypanosomatidae</taxon>
        <taxon>Trypanosoma</taxon>
        <taxon>Herpetosoma</taxon>
    </lineage>
</organism>
<feature type="region of interest" description="Disordered" evidence="1">
    <location>
        <begin position="96"/>
        <end position="125"/>
    </location>
</feature>
<comment type="caution">
    <text evidence="2">The sequence shown here is derived from an EMBL/GenBank/DDBJ whole genome shotgun (WGS) entry which is preliminary data.</text>
</comment>
<dbReference type="AlphaFoldDB" id="A0A422P034"/>
<feature type="region of interest" description="Disordered" evidence="1">
    <location>
        <begin position="12"/>
        <end position="37"/>
    </location>
</feature>
<dbReference type="GeneID" id="40325109"/>
<feature type="compositionally biased region" description="Acidic residues" evidence="1">
    <location>
        <begin position="109"/>
        <end position="118"/>
    </location>
</feature>
<evidence type="ECO:0000313" key="3">
    <source>
        <dbReference type="Proteomes" id="UP000283634"/>
    </source>
</evidence>
<reference evidence="2 3" key="1">
    <citation type="journal article" date="2018" name="BMC Genomics">
        <title>Genomic comparison of Trypanosoma conorhini and Trypanosoma rangeli to Trypanosoma cruzi strains of high and low virulence.</title>
        <authorList>
            <person name="Bradwell K.R."/>
            <person name="Koparde V.N."/>
            <person name="Matveyev A.V."/>
            <person name="Serrano M.G."/>
            <person name="Alves J.M."/>
            <person name="Parikh H."/>
            <person name="Huang B."/>
            <person name="Lee V."/>
            <person name="Espinosa-Alvarez O."/>
            <person name="Ortiz P.A."/>
            <person name="Costa-Martins A.G."/>
            <person name="Teixeira M.M."/>
            <person name="Buck G.A."/>
        </authorList>
    </citation>
    <scope>NUCLEOTIDE SEQUENCE [LARGE SCALE GENOMIC DNA]</scope>
    <source>
        <strain evidence="2 3">AM80</strain>
    </source>
</reference>